<evidence type="ECO:0000313" key="1">
    <source>
        <dbReference type="EMBL" id="EPZ14549.1"/>
    </source>
</evidence>
<dbReference type="AlphaFoldDB" id="T0AP03"/>
<proteinExistence type="predicted"/>
<evidence type="ECO:0000313" key="2">
    <source>
        <dbReference type="Proteomes" id="UP000015455"/>
    </source>
</evidence>
<dbReference type="EMBL" id="ATJV01000081">
    <property type="protein sequence ID" value="EPZ14549.1"/>
    <property type="molecule type" value="Genomic_DNA"/>
</dbReference>
<dbReference type="STRING" id="1348657.M622_06080"/>
<gene>
    <name evidence="1" type="ORF">M622_06080</name>
</gene>
<keyword evidence="2" id="KW-1185">Reference proteome</keyword>
<name>T0AP03_9RHOO</name>
<comment type="caution">
    <text evidence="1">The sequence shown here is derived from an EMBL/GenBank/DDBJ whole genome shotgun (WGS) entry which is preliminary data.</text>
</comment>
<reference evidence="1 2" key="1">
    <citation type="submission" date="2013-06" db="EMBL/GenBank/DDBJ databases">
        <title>Draft genome sequence of Thauera terpenica.</title>
        <authorList>
            <person name="Liu B."/>
            <person name="Frostegard A.H."/>
            <person name="Shapleigh J.P."/>
        </authorList>
    </citation>
    <scope>NUCLEOTIDE SEQUENCE [LARGE SCALE GENOMIC DNA]</scope>
    <source>
        <strain evidence="1 2">58Eu</strain>
    </source>
</reference>
<protein>
    <submittedName>
        <fullName evidence="1">Uncharacterized protein</fullName>
    </submittedName>
</protein>
<organism evidence="1 2">
    <name type="scientific">Thauera terpenica 58Eu</name>
    <dbReference type="NCBI Taxonomy" id="1348657"/>
    <lineage>
        <taxon>Bacteria</taxon>
        <taxon>Pseudomonadati</taxon>
        <taxon>Pseudomonadota</taxon>
        <taxon>Betaproteobacteria</taxon>
        <taxon>Rhodocyclales</taxon>
        <taxon>Zoogloeaceae</taxon>
        <taxon>Thauera</taxon>
    </lineage>
</organism>
<sequence length="45" mass="4839">MAMRRVVAGENLITSRGLTFLVAGAKFARPSADLTNSLRALNKYG</sequence>
<accession>T0AP03</accession>
<dbReference type="Proteomes" id="UP000015455">
    <property type="component" value="Unassembled WGS sequence"/>
</dbReference>